<evidence type="ECO:0008006" key="4">
    <source>
        <dbReference type="Google" id="ProtNLM"/>
    </source>
</evidence>
<dbReference type="KEGG" id="cagg:HYG79_09980"/>
<name>A0A7H9AQE6_9FLAO</name>
<organism evidence="2 3">
    <name type="scientific">Costertonia aggregata</name>
    <dbReference type="NCBI Taxonomy" id="343403"/>
    <lineage>
        <taxon>Bacteria</taxon>
        <taxon>Pseudomonadati</taxon>
        <taxon>Bacteroidota</taxon>
        <taxon>Flavobacteriia</taxon>
        <taxon>Flavobacteriales</taxon>
        <taxon>Flavobacteriaceae</taxon>
        <taxon>Costertonia</taxon>
    </lineage>
</organism>
<sequence>MRKVLFGILSLVSISMLQAQEADVKIGDILILDNPSGSEYKHVDFPKSNIIIKRGAIANFNALVGEKLLVKDIVKNEDGTTKAVLERKNGRNFFRFYPSVTATLDNALTKGELKVY</sequence>
<evidence type="ECO:0000256" key="1">
    <source>
        <dbReference type="SAM" id="SignalP"/>
    </source>
</evidence>
<dbReference type="RefSeq" id="WP_179241947.1">
    <property type="nucleotide sequence ID" value="NZ_CP058595.1"/>
</dbReference>
<keyword evidence="3" id="KW-1185">Reference proteome</keyword>
<gene>
    <name evidence="2" type="ORF">HYG79_09980</name>
</gene>
<reference evidence="2 3" key="1">
    <citation type="journal article" date="2006" name="Int. J. Syst. Evol. Microbiol.">
        <title>Costertonia aggregata gen. nov., sp. nov., a mesophilic marine bacterium of the family Flavobacteriaceae, isolated from a mature biofilm.</title>
        <authorList>
            <person name="Kwon K.K."/>
            <person name="Lee Y.K."/>
            <person name="Lee H.K."/>
        </authorList>
    </citation>
    <scope>NUCLEOTIDE SEQUENCE [LARGE SCALE GENOMIC DNA]</scope>
    <source>
        <strain evidence="2 3">KCCM 42265</strain>
    </source>
</reference>
<dbReference type="AlphaFoldDB" id="A0A7H9AQE6"/>
<accession>A0A7H9AQE6</accession>
<dbReference type="EMBL" id="CP058595">
    <property type="protein sequence ID" value="QLG45660.1"/>
    <property type="molecule type" value="Genomic_DNA"/>
</dbReference>
<feature type="chain" id="PRO_5028875570" description="Dihydroorotase" evidence="1">
    <location>
        <begin position="20"/>
        <end position="116"/>
    </location>
</feature>
<evidence type="ECO:0000313" key="2">
    <source>
        <dbReference type="EMBL" id="QLG45660.1"/>
    </source>
</evidence>
<dbReference type="Proteomes" id="UP000509302">
    <property type="component" value="Chromosome"/>
</dbReference>
<proteinExistence type="predicted"/>
<evidence type="ECO:0000313" key="3">
    <source>
        <dbReference type="Proteomes" id="UP000509302"/>
    </source>
</evidence>
<feature type="signal peptide" evidence="1">
    <location>
        <begin position="1"/>
        <end position="19"/>
    </location>
</feature>
<keyword evidence="1" id="KW-0732">Signal</keyword>
<protein>
    <recommendedName>
        <fullName evidence="4">Dihydroorotase</fullName>
    </recommendedName>
</protein>